<dbReference type="Proteomes" id="UP000092600">
    <property type="component" value="Unassembled WGS sequence"/>
</dbReference>
<comment type="caution">
    <text evidence="2">The sequence shown here is derived from an EMBL/GenBank/DDBJ whole genome shotgun (WGS) entry which is preliminary data.</text>
</comment>
<protein>
    <submittedName>
        <fullName evidence="2">Uncharacterized protein</fullName>
    </submittedName>
</protein>
<proteinExistence type="predicted"/>
<feature type="compositionally biased region" description="Basic and acidic residues" evidence="1">
    <location>
        <begin position="1"/>
        <end position="12"/>
    </location>
</feature>
<gene>
    <name evidence="2" type="ORF">ACMD2_25909</name>
</gene>
<feature type="non-terminal residue" evidence="2">
    <location>
        <position position="66"/>
    </location>
</feature>
<name>A0A199UNN4_ANACO</name>
<reference evidence="2 3" key="1">
    <citation type="journal article" date="2016" name="DNA Res.">
        <title>The draft genome of MD-2 pineapple using hybrid error correction of long reads.</title>
        <authorList>
            <person name="Redwan R.M."/>
            <person name="Saidin A."/>
            <person name="Kumar S.V."/>
        </authorList>
    </citation>
    <scope>NUCLEOTIDE SEQUENCE [LARGE SCALE GENOMIC DNA]</scope>
    <source>
        <strain evidence="3">cv. MD2</strain>
        <tissue evidence="2">Leaf</tissue>
    </source>
</reference>
<evidence type="ECO:0000313" key="3">
    <source>
        <dbReference type="Proteomes" id="UP000092600"/>
    </source>
</evidence>
<evidence type="ECO:0000256" key="1">
    <source>
        <dbReference type="SAM" id="MobiDB-lite"/>
    </source>
</evidence>
<accession>A0A199UNN4</accession>
<feature type="compositionally biased region" description="Polar residues" evidence="1">
    <location>
        <begin position="14"/>
        <end position="27"/>
    </location>
</feature>
<sequence length="66" mass="7089">MQRQEENIRRLQDLVSQQATTPASGSQDAPIADPPTIVPPPPMIISPVVFGPSDSDSAALKAEHKR</sequence>
<feature type="region of interest" description="Disordered" evidence="1">
    <location>
        <begin position="1"/>
        <end position="39"/>
    </location>
</feature>
<dbReference type="AlphaFoldDB" id="A0A199UNN4"/>
<dbReference type="EMBL" id="LSRQ01006260">
    <property type="protein sequence ID" value="OAY66398.1"/>
    <property type="molecule type" value="Genomic_DNA"/>
</dbReference>
<evidence type="ECO:0000313" key="2">
    <source>
        <dbReference type="EMBL" id="OAY66398.1"/>
    </source>
</evidence>
<organism evidence="2 3">
    <name type="scientific">Ananas comosus</name>
    <name type="common">Pineapple</name>
    <name type="synonym">Ananas ananas</name>
    <dbReference type="NCBI Taxonomy" id="4615"/>
    <lineage>
        <taxon>Eukaryota</taxon>
        <taxon>Viridiplantae</taxon>
        <taxon>Streptophyta</taxon>
        <taxon>Embryophyta</taxon>
        <taxon>Tracheophyta</taxon>
        <taxon>Spermatophyta</taxon>
        <taxon>Magnoliopsida</taxon>
        <taxon>Liliopsida</taxon>
        <taxon>Poales</taxon>
        <taxon>Bromeliaceae</taxon>
        <taxon>Bromelioideae</taxon>
        <taxon>Ananas</taxon>
    </lineage>
</organism>